<evidence type="ECO:0008006" key="4">
    <source>
        <dbReference type="Google" id="ProtNLM"/>
    </source>
</evidence>
<evidence type="ECO:0000313" key="3">
    <source>
        <dbReference type="Proteomes" id="UP001479436"/>
    </source>
</evidence>
<dbReference type="InterPro" id="IPR003673">
    <property type="entry name" value="CoA-Trfase_fam_III"/>
</dbReference>
<dbReference type="InterPro" id="IPR044855">
    <property type="entry name" value="CoA-Trfase_III_dom3_sf"/>
</dbReference>
<sequence>MDLPLKGIRVIEFAGLAPGPFAGLILADFGADVIRIDRVKSNSTDFLARGKRSIALDVKSEKGKEILHRLTKQADILIEPYRPGIMEKLGFGPEVICKNNPRLIYARLTGYGQTGDYSREAGHDINYLAISGVLSAMGRSGEKPMFPINYLADFAGGSLICVIGILMALYERGRSGLGQVIDAAMVDGVGYLSTFLSELIKHGAHGNGRGNNLLDGGAPFYEVYETLDGKHMAVGAIETQFYRELITGLELDPDSLPDQYDTPSWPRIRGIFQQRFRQKSQDEWTAIFKNSDACVTPVLSMEHSLNPAPAPVLSRTPVHRNENSPSFLPPGKHSMEILKEIGYHSGEIDELEQSQVIQSDKLSSNL</sequence>
<evidence type="ECO:0000313" key="2">
    <source>
        <dbReference type="EMBL" id="KAK9702697.1"/>
    </source>
</evidence>
<dbReference type="InterPro" id="IPR023606">
    <property type="entry name" value="CoA-Trfase_III_dom_1_sf"/>
</dbReference>
<name>A0ABR2VUF0_9FUNG</name>
<gene>
    <name evidence="2" type="ORF">K7432_011105</name>
</gene>
<protein>
    <recommendedName>
        <fullName evidence="4">Alpha-methylacyl-CoA racemase</fullName>
    </recommendedName>
</protein>
<evidence type="ECO:0000256" key="1">
    <source>
        <dbReference type="ARBA" id="ARBA00008383"/>
    </source>
</evidence>
<dbReference type="EMBL" id="JASJQH010007701">
    <property type="protein sequence ID" value="KAK9702697.1"/>
    <property type="molecule type" value="Genomic_DNA"/>
</dbReference>
<reference evidence="2 3" key="1">
    <citation type="submission" date="2023-04" db="EMBL/GenBank/DDBJ databases">
        <title>Genome of Basidiobolus ranarum AG-B5.</title>
        <authorList>
            <person name="Stajich J.E."/>
            <person name="Carter-House D."/>
            <person name="Gryganskyi A."/>
        </authorList>
    </citation>
    <scope>NUCLEOTIDE SEQUENCE [LARGE SCALE GENOMIC DNA]</scope>
    <source>
        <strain evidence="2 3">AG-B5</strain>
    </source>
</reference>
<accession>A0ABR2VUF0</accession>
<proteinExistence type="inferred from homology"/>
<dbReference type="Proteomes" id="UP001479436">
    <property type="component" value="Unassembled WGS sequence"/>
</dbReference>
<dbReference type="Pfam" id="PF02515">
    <property type="entry name" value="CoA_transf_3"/>
    <property type="match status" value="1"/>
</dbReference>
<comment type="similarity">
    <text evidence="1">Belongs to the CoA-transferase III family.</text>
</comment>
<organism evidence="2 3">
    <name type="scientific">Basidiobolus ranarum</name>
    <dbReference type="NCBI Taxonomy" id="34480"/>
    <lineage>
        <taxon>Eukaryota</taxon>
        <taxon>Fungi</taxon>
        <taxon>Fungi incertae sedis</taxon>
        <taxon>Zoopagomycota</taxon>
        <taxon>Entomophthoromycotina</taxon>
        <taxon>Basidiobolomycetes</taxon>
        <taxon>Basidiobolales</taxon>
        <taxon>Basidiobolaceae</taxon>
        <taxon>Basidiobolus</taxon>
    </lineage>
</organism>
<dbReference type="InterPro" id="IPR050509">
    <property type="entry name" value="CoA-transferase_III"/>
</dbReference>
<dbReference type="Gene3D" id="3.40.50.10540">
    <property type="entry name" value="Crotonobetainyl-coa:carnitine coa-transferase, domain 1"/>
    <property type="match status" value="1"/>
</dbReference>
<keyword evidence="3" id="KW-1185">Reference proteome</keyword>
<dbReference type="PANTHER" id="PTHR48228">
    <property type="entry name" value="SUCCINYL-COA--D-CITRAMALATE COA-TRANSFERASE"/>
    <property type="match status" value="1"/>
</dbReference>
<dbReference type="SUPFAM" id="SSF89796">
    <property type="entry name" value="CoA-transferase family III (CaiB/BaiF)"/>
    <property type="match status" value="1"/>
</dbReference>
<comment type="caution">
    <text evidence="2">The sequence shown here is derived from an EMBL/GenBank/DDBJ whole genome shotgun (WGS) entry which is preliminary data.</text>
</comment>
<dbReference type="Gene3D" id="3.30.1540.10">
    <property type="entry name" value="formyl-coa transferase, domain 3"/>
    <property type="match status" value="1"/>
</dbReference>
<dbReference type="PANTHER" id="PTHR48228:SF5">
    <property type="entry name" value="ALPHA-METHYLACYL-COA RACEMASE"/>
    <property type="match status" value="1"/>
</dbReference>